<proteinExistence type="predicted"/>
<dbReference type="Pfam" id="PF11211">
    <property type="entry name" value="DUF2997"/>
    <property type="match status" value="1"/>
</dbReference>
<evidence type="ECO:0008006" key="3">
    <source>
        <dbReference type="Google" id="ProtNLM"/>
    </source>
</evidence>
<evidence type="ECO:0000313" key="2">
    <source>
        <dbReference type="Proteomes" id="UP000030392"/>
    </source>
</evidence>
<gene>
    <name evidence="1" type="ORF">EV03_0114</name>
</gene>
<protein>
    <recommendedName>
        <fullName evidence="3">DUF2997 domain-containing protein</fullName>
    </recommendedName>
</protein>
<dbReference type="InterPro" id="IPR021375">
    <property type="entry name" value="DUF2997"/>
</dbReference>
<sequence length="82" mass="9361">MSLTTIKYIIKPDRNVEEEVQGVFGHDCQRITKSIENEVGELVSREYLASFFATDSNPTEANIQNLEDEDWRGCCTSWECAV</sequence>
<dbReference type="AlphaFoldDB" id="A0A0A2CD02"/>
<evidence type="ECO:0000313" key="1">
    <source>
        <dbReference type="EMBL" id="KGG22444.1"/>
    </source>
</evidence>
<accession>A0A0A2CD02</accession>
<dbReference type="RefSeq" id="WP_036904194.1">
    <property type="nucleotide sequence ID" value="NZ_CP138967.1"/>
</dbReference>
<reference evidence="2" key="1">
    <citation type="journal article" date="2014" name="Sci. Data">
        <title>Genomes of diverse isolates of the marine cyanobacterium Prochlorococcus.</title>
        <authorList>
            <person name="Biller S."/>
            <person name="Berube P."/>
            <person name="Thompson J."/>
            <person name="Kelly L."/>
            <person name="Roggensack S."/>
            <person name="Awad L."/>
            <person name="Roache-Johnson K."/>
            <person name="Ding H."/>
            <person name="Giovannoni S.J."/>
            <person name="Moore L.R."/>
            <person name="Chisholm S.W."/>
        </authorList>
    </citation>
    <scope>NUCLEOTIDE SEQUENCE [LARGE SCALE GENOMIC DNA]</scope>
    <source>
        <strain evidence="2">PAC1</strain>
    </source>
</reference>
<dbReference type="Proteomes" id="UP000030392">
    <property type="component" value="Unassembled WGS sequence"/>
</dbReference>
<dbReference type="EMBL" id="JNAX01000002">
    <property type="protein sequence ID" value="KGG22444.1"/>
    <property type="molecule type" value="Genomic_DNA"/>
</dbReference>
<organism evidence="1 2">
    <name type="scientific">Prochlorococcus marinus str. PAC1</name>
    <dbReference type="NCBI Taxonomy" id="59924"/>
    <lineage>
        <taxon>Bacteria</taxon>
        <taxon>Bacillati</taxon>
        <taxon>Cyanobacteriota</taxon>
        <taxon>Cyanophyceae</taxon>
        <taxon>Synechococcales</taxon>
        <taxon>Prochlorococcaceae</taxon>
        <taxon>Prochlorococcus</taxon>
    </lineage>
</organism>
<comment type="caution">
    <text evidence="1">The sequence shown here is derived from an EMBL/GenBank/DDBJ whole genome shotgun (WGS) entry which is preliminary data.</text>
</comment>
<name>A0A0A2CD02_PROMR</name>